<dbReference type="SUPFAM" id="SSF52490">
    <property type="entry name" value="Tubulin nucleotide-binding domain-like"/>
    <property type="match status" value="1"/>
</dbReference>
<evidence type="ECO:0008006" key="2">
    <source>
        <dbReference type="Google" id="ProtNLM"/>
    </source>
</evidence>
<reference evidence="1" key="1">
    <citation type="submission" date="2018-05" db="EMBL/GenBank/DDBJ databases">
        <authorList>
            <person name="Lanie J.A."/>
            <person name="Ng W.-L."/>
            <person name="Kazmierczak K.M."/>
            <person name="Andrzejewski T.M."/>
            <person name="Davidsen T.M."/>
            <person name="Wayne K.J."/>
            <person name="Tettelin H."/>
            <person name="Glass J.I."/>
            <person name="Rusch D."/>
            <person name="Podicherti R."/>
            <person name="Tsui H.-C.T."/>
            <person name="Winkler M.E."/>
        </authorList>
    </citation>
    <scope>NUCLEOTIDE SEQUENCE</scope>
</reference>
<accession>A0A383D971</accession>
<dbReference type="EMBL" id="UINC01215230">
    <property type="protein sequence ID" value="SVE40829.1"/>
    <property type="molecule type" value="Genomic_DNA"/>
</dbReference>
<organism evidence="1">
    <name type="scientific">marine metagenome</name>
    <dbReference type="NCBI Taxonomy" id="408172"/>
    <lineage>
        <taxon>unclassified sequences</taxon>
        <taxon>metagenomes</taxon>
        <taxon>ecological metagenomes</taxon>
    </lineage>
</organism>
<gene>
    <name evidence="1" type="ORF">METZ01_LOCUS493683</name>
</gene>
<protein>
    <recommendedName>
        <fullName evidence="2">Tubulin/FtsZ GTPase domain-containing protein</fullName>
    </recommendedName>
</protein>
<dbReference type="InterPro" id="IPR036525">
    <property type="entry name" value="Tubulin/FtsZ_GTPase_sf"/>
</dbReference>
<proteinExistence type="predicted"/>
<feature type="non-terminal residue" evidence="1">
    <location>
        <position position="69"/>
    </location>
</feature>
<sequence length="69" mass="7419">MDFIVQNALNSLDNQTTTVDSDVGQANIKVLGCGGAGNNMADWLYKKGVEGAEIIAVNTDKMHLDHREA</sequence>
<dbReference type="Gene3D" id="3.40.50.1440">
    <property type="entry name" value="Tubulin/FtsZ, GTPase domain"/>
    <property type="match status" value="1"/>
</dbReference>
<name>A0A383D971_9ZZZZ</name>
<dbReference type="AlphaFoldDB" id="A0A383D971"/>
<evidence type="ECO:0000313" key="1">
    <source>
        <dbReference type="EMBL" id="SVE40829.1"/>
    </source>
</evidence>